<dbReference type="Gene3D" id="3.40.1190.20">
    <property type="match status" value="1"/>
</dbReference>
<feature type="binding site" evidence="12">
    <location>
        <position position="185"/>
    </location>
    <ligand>
        <name>ATP</name>
        <dbReference type="ChEBI" id="CHEBI:30616"/>
    </ligand>
</feature>
<evidence type="ECO:0000256" key="7">
    <source>
        <dbReference type="ARBA" id="ARBA00022777"/>
    </source>
</evidence>
<comment type="subcellular location">
    <subcellularLocation>
        <location evidence="12">Cytoplasm</location>
    </subcellularLocation>
</comment>
<evidence type="ECO:0000313" key="14">
    <source>
        <dbReference type="EMBL" id="MBD3917707.1"/>
    </source>
</evidence>
<gene>
    <name evidence="12 14" type="primary">rbsK</name>
    <name evidence="14" type="ORF">H8B09_03000</name>
</gene>
<evidence type="ECO:0000256" key="4">
    <source>
        <dbReference type="ARBA" id="ARBA00022679"/>
    </source>
</evidence>
<dbReference type="PANTHER" id="PTHR10584:SF166">
    <property type="entry name" value="RIBOKINASE"/>
    <property type="match status" value="1"/>
</dbReference>
<keyword evidence="5 12" id="KW-0479">Metal-binding</keyword>
<dbReference type="Pfam" id="PF00294">
    <property type="entry name" value="PfkB"/>
    <property type="match status" value="1"/>
</dbReference>
<comment type="function">
    <text evidence="12">Catalyzes the phosphorylation of ribose at O-5 in a reaction requiring ATP and magnesium. The resulting D-ribose-5-phosphate can then be used either for sythesis of nucleotides, histidine, and tryptophan, or as a component of the pentose phosphate pathway.</text>
</comment>
<keyword evidence="10 12" id="KW-0630">Potassium</keyword>
<comment type="caution">
    <text evidence="12">Lacks conserved residue(s) required for the propagation of feature annotation.</text>
</comment>
<dbReference type="InterPro" id="IPR011611">
    <property type="entry name" value="PfkB_dom"/>
</dbReference>
<dbReference type="SUPFAM" id="SSF53613">
    <property type="entry name" value="Ribokinase-like"/>
    <property type="match status" value="1"/>
</dbReference>
<feature type="binding site" evidence="12">
    <location>
        <begin position="221"/>
        <end position="226"/>
    </location>
    <ligand>
        <name>ATP</name>
        <dbReference type="ChEBI" id="CHEBI:30616"/>
    </ligand>
</feature>
<comment type="activity regulation">
    <text evidence="12">Activated by a monovalent cation that binds near, but not in, the active site. The most likely occupant of the site in vivo is potassium. Ion binding induces a conformational change that may alter substrate affinity.</text>
</comment>
<evidence type="ECO:0000256" key="1">
    <source>
        <dbReference type="ARBA" id="ARBA00005380"/>
    </source>
</evidence>
<feature type="binding site" evidence="12">
    <location>
        <position position="141"/>
    </location>
    <ligand>
        <name>substrate</name>
    </ligand>
</feature>
<comment type="similarity">
    <text evidence="1">Belongs to the carbohydrate kinase pfkB family.</text>
</comment>
<comment type="subunit">
    <text evidence="12">Homodimer.</text>
</comment>
<dbReference type="NCBIfam" id="TIGR02152">
    <property type="entry name" value="D_ribokin_bact"/>
    <property type="match status" value="1"/>
</dbReference>
<dbReference type="InterPro" id="IPR002139">
    <property type="entry name" value="Ribo/fructo_kinase"/>
</dbReference>
<feature type="binding site" evidence="12">
    <location>
        <position position="254"/>
    </location>
    <ligand>
        <name>substrate</name>
    </ligand>
</feature>
<feature type="binding site" evidence="12">
    <location>
        <position position="297"/>
    </location>
    <ligand>
        <name>K(+)</name>
        <dbReference type="ChEBI" id="CHEBI:29103"/>
    </ligand>
</feature>
<accession>A0ABR8MS09</accession>
<comment type="caution">
    <text evidence="14">The sequence shown here is derived from an EMBL/GenBank/DDBJ whole genome shotgun (WGS) entry which is preliminary data.</text>
</comment>
<evidence type="ECO:0000256" key="9">
    <source>
        <dbReference type="ARBA" id="ARBA00022842"/>
    </source>
</evidence>
<dbReference type="GO" id="GO:0004747">
    <property type="term" value="F:ribokinase activity"/>
    <property type="evidence" value="ECO:0007669"/>
    <property type="project" value="UniProtKB-EC"/>
</dbReference>
<comment type="catalytic activity">
    <reaction evidence="12">
        <text>D-ribose + ATP = D-ribose 5-phosphate + ADP + H(+)</text>
        <dbReference type="Rhea" id="RHEA:13697"/>
        <dbReference type="ChEBI" id="CHEBI:15378"/>
        <dbReference type="ChEBI" id="CHEBI:30616"/>
        <dbReference type="ChEBI" id="CHEBI:47013"/>
        <dbReference type="ChEBI" id="CHEBI:78346"/>
        <dbReference type="ChEBI" id="CHEBI:456216"/>
        <dbReference type="EC" id="2.7.1.15"/>
    </reaction>
</comment>
<sequence length="312" mass="31508">MSNPTIVVAGSINMDVVSRVDQFPRPGETVHGSEAQYMPGGKGANQAVAAAQAGASTRMIGAVGTDGFGGQLLGAIEARGAAVAEVSVIEGASGLALITVSETGENQIVLCAGANGKVAGTEIEAMERLLGEAGAVLLQNEIPWSANTSFMRKASAAAVPVIYNPAPAAKLDAAILPLIDTIVLNETETEAITGIAPEDDASLRSAAEWFLSGGIRAVIITLGADGCFYQDAGGESCRLQAYRLQPVDTTAAGDTFIGAYAAVRYGGITADASPQAALRYATAAAALSVTKLGAQASIPAMADVLAFMSSSD</sequence>
<evidence type="ECO:0000256" key="2">
    <source>
        <dbReference type="ARBA" id="ARBA00012035"/>
    </source>
</evidence>
<dbReference type="PROSITE" id="PS00584">
    <property type="entry name" value="PFKB_KINASES_2"/>
    <property type="match status" value="1"/>
</dbReference>
<keyword evidence="4 12" id="KW-0808">Transferase</keyword>
<name>A0ABR8MS09_9BACL</name>
<dbReference type="EC" id="2.7.1.15" evidence="2 12"/>
<feature type="active site" description="Proton acceptor" evidence="12">
    <location>
        <position position="254"/>
    </location>
</feature>
<evidence type="ECO:0000256" key="11">
    <source>
        <dbReference type="ARBA" id="ARBA00023277"/>
    </source>
</evidence>
<feature type="binding site" evidence="12">
    <location>
        <position position="250"/>
    </location>
    <ligand>
        <name>K(+)</name>
        <dbReference type="ChEBI" id="CHEBI:29103"/>
    </ligand>
</feature>
<evidence type="ECO:0000256" key="12">
    <source>
        <dbReference type="HAMAP-Rule" id="MF_01987"/>
    </source>
</evidence>
<evidence type="ECO:0000256" key="3">
    <source>
        <dbReference type="ARBA" id="ARBA00016943"/>
    </source>
</evidence>
<dbReference type="HAMAP" id="MF_01987">
    <property type="entry name" value="Ribokinase"/>
    <property type="match status" value="1"/>
</dbReference>
<keyword evidence="12" id="KW-0963">Cytoplasm</keyword>
<comment type="pathway">
    <text evidence="12">Carbohydrate metabolism; D-ribose degradation; D-ribose 5-phosphate from beta-D-ribopyranose: step 2/2.</text>
</comment>
<keyword evidence="6 12" id="KW-0547">Nucleotide-binding</keyword>
<dbReference type="RefSeq" id="WP_191201980.1">
    <property type="nucleotide sequence ID" value="NZ_JACXZA010000001.1"/>
</dbReference>
<organism evidence="14 15">
    <name type="scientific">Paenibacillus terricola</name>
    <dbReference type="NCBI Taxonomy" id="2763503"/>
    <lineage>
        <taxon>Bacteria</taxon>
        <taxon>Bacillati</taxon>
        <taxon>Bacillota</taxon>
        <taxon>Bacilli</taxon>
        <taxon>Bacillales</taxon>
        <taxon>Paenibacillaceae</taxon>
        <taxon>Paenibacillus</taxon>
    </lineage>
</organism>
<comment type="similarity">
    <text evidence="12">Belongs to the carbohydrate kinase PfkB family. Ribokinase subfamily.</text>
</comment>
<comment type="cofactor">
    <cofactor evidence="12">
        <name>Mg(2+)</name>
        <dbReference type="ChEBI" id="CHEBI:18420"/>
    </cofactor>
    <text evidence="12">Requires a divalent cation, most likely magnesium in vivo, as an electrophilic catalyst to aid phosphoryl group transfer. It is the chelate of the metal and the nucleotide that is the actual substrate.</text>
</comment>
<evidence type="ECO:0000256" key="6">
    <source>
        <dbReference type="ARBA" id="ARBA00022741"/>
    </source>
</evidence>
<dbReference type="PRINTS" id="PR00990">
    <property type="entry name" value="RIBOKINASE"/>
</dbReference>
<dbReference type="Proteomes" id="UP000609346">
    <property type="component" value="Unassembled WGS sequence"/>
</dbReference>
<dbReference type="InterPro" id="IPR029056">
    <property type="entry name" value="Ribokinase-like"/>
</dbReference>
<feature type="binding site" evidence="12">
    <location>
        <begin position="13"/>
        <end position="15"/>
    </location>
    <ligand>
        <name>substrate</name>
    </ligand>
</feature>
<feature type="binding site" evidence="12">
    <location>
        <position position="291"/>
    </location>
    <ligand>
        <name>K(+)</name>
        <dbReference type="ChEBI" id="CHEBI:29103"/>
    </ligand>
</feature>
<evidence type="ECO:0000313" key="15">
    <source>
        <dbReference type="Proteomes" id="UP000609346"/>
    </source>
</evidence>
<evidence type="ECO:0000256" key="8">
    <source>
        <dbReference type="ARBA" id="ARBA00022840"/>
    </source>
</evidence>
<dbReference type="PANTHER" id="PTHR10584">
    <property type="entry name" value="SUGAR KINASE"/>
    <property type="match status" value="1"/>
</dbReference>
<dbReference type="InterPro" id="IPR011877">
    <property type="entry name" value="Ribokinase"/>
</dbReference>
<keyword evidence="8 12" id="KW-0067">ATP-binding</keyword>
<keyword evidence="11 12" id="KW-0119">Carbohydrate metabolism</keyword>
<dbReference type="EMBL" id="JACXZA010000001">
    <property type="protein sequence ID" value="MBD3917707.1"/>
    <property type="molecule type" value="Genomic_DNA"/>
</dbReference>
<reference evidence="14 15" key="1">
    <citation type="submission" date="2020-09" db="EMBL/GenBank/DDBJ databases">
        <title>Paenibacillus sp. strain PR3 16S rRNA gene Genome sequencing and assembly.</title>
        <authorList>
            <person name="Kim J."/>
        </authorList>
    </citation>
    <scope>NUCLEOTIDE SEQUENCE [LARGE SCALE GENOMIC DNA]</scope>
    <source>
        <strain evidence="14 15">PR3</strain>
    </source>
</reference>
<protein>
    <recommendedName>
        <fullName evidence="3 12">Ribokinase</fullName>
        <shortName evidence="12">RK</shortName>
        <ecNumber evidence="2 12">2.7.1.15</ecNumber>
    </recommendedName>
</protein>
<keyword evidence="15" id="KW-1185">Reference proteome</keyword>
<evidence type="ECO:0000256" key="10">
    <source>
        <dbReference type="ARBA" id="ARBA00022958"/>
    </source>
</evidence>
<keyword evidence="7 12" id="KW-0418">Kinase</keyword>
<dbReference type="InterPro" id="IPR002173">
    <property type="entry name" value="Carboh/pur_kinase_PfkB_CS"/>
</dbReference>
<proteinExistence type="inferred from homology"/>
<feature type="binding site" evidence="12">
    <location>
        <position position="293"/>
    </location>
    <ligand>
        <name>K(+)</name>
        <dbReference type="ChEBI" id="CHEBI:29103"/>
    </ligand>
</feature>
<feature type="binding site" evidence="12">
    <location>
        <position position="248"/>
    </location>
    <ligand>
        <name>K(+)</name>
        <dbReference type="ChEBI" id="CHEBI:29103"/>
    </ligand>
</feature>
<dbReference type="CDD" id="cd01174">
    <property type="entry name" value="ribokinase"/>
    <property type="match status" value="1"/>
</dbReference>
<feature type="binding site" evidence="12">
    <location>
        <position position="288"/>
    </location>
    <ligand>
        <name>K(+)</name>
        <dbReference type="ChEBI" id="CHEBI:29103"/>
    </ligand>
</feature>
<feature type="binding site" evidence="12">
    <location>
        <begin position="41"/>
        <end position="45"/>
    </location>
    <ligand>
        <name>substrate</name>
    </ligand>
</feature>
<feature type="domain" description="Carbohydrate kinase PfkB" evidence="13">
    <location>
        <begin position="5"/>
        <end position="300"/>
    </location>
</feature>
<keyword evidence="9 12" id="KW-0460">Magnesium</keyword>
<evidence type="ECO:0000259" key="13">
    <source>
        <dbReference type="Pfam" id="PF00294"/>
    </source>
</evidence>
<feature type="binding site" evidence="12">
    <location>
        <begin position="253"/>
        <end position="254"/>
    </location>
    <ligand>
        <name>ATP</name>
        <dbReference type="ChEBI" id="CHEBI:30616"/>
    </ligand>
</feature>
<evidence type="ECO:0000256" key="5">
    <source>
        <dbReference type="ARBA" id="ARBA00022723"/>
    </source>
</evidence>